<gene>
    <name evidence="2" type="ORF">DY000_02016726</name>
    <name evidence="1" type="ORF">F2Q70_00004624</name>
</gene>
<name>A0A3N6RZB0_BRACR</name>
<evidence type="ECO:0000313" key="2">
    <source>
        <dbReference type="EMBL" id="KAF3561889.1"/>
    </source>
</evidence>
<organism evidence="1">
    <name type="scientific">Brassica cretica</name>
    <name type="common">Mustard</name>
    <dbReference type="NCBI Taxonomy" id="69181"/>
    <lineage>
        <taxon>Eukaryota</taxon>
        <taxon>Viridiplantae</taxon>
        <taxon>Streptophyta</taxon>
        <taxon>Embryophyta</taxon>
        <taxon>Tracheophyta</taxon>
        <taxon>Spermatophyta</taxon>
        <taxon>Magnoliopsida</taxon>
        <taxon>eudicotyledons</taxon>
        <taxon>Gunneridae</taxon>
        <taxon>Pentapetalae</taxon>
        <taxon>rosids</taxon>
        <taxon>malvids</taxon>
        <taxon>Brassicales</taxon>
        <taxon>Brassicaceae</taxon>
        <taxon>Brassiceae</taxon>
        <taxon>Brassica</taxon>
    </lineage>
</organism>
<keyword evidence="3" id="KW-1185">Reference proteome</keyword>
<proteinExistence type="predicted"/>
<dbReference type="AlphaFoldDB" id="A0A3N6RZB0"/>
<dbReference type="EMBL" id="QGKY02001015">
    <property type="protein sequence ID" value="KAF2571071.1"/>
    <property type="molecule type" value="Genomic_DNA"/>
</dbReference>
<dbReference type="Proteomes" id="UP000266723">
    <property type="component" value="Unassembled WGS sequence"/>
</dbReference>
<protein>
    <submittedName>
        <fullName evidence="1">Uncharacterized protein</fullName>
    </submittedName>
</protein>
<reference evidence="2" key="2">
    <citation type="submission" date="2019-12" db="EMBL/GenBank/DDBJ databases">
        <authorList>
            <person name="Studholme D.J."/>
            <person name="Sarris P."/>
        </authorList>
    </citation>
    <scope>NUCLEOTIDE SEQUENCE</scope>
    <source>
        <strain evidence="2">PFS-1207/04</strain>
        <tissue evidence="2">Leaf</tissue>
    </source>
</reference>
<reference evidence="1" key="1">
    <citation type="submission" date="2019-12" db="EMBL/GenBank/DDBJ databases">
        <title>Genome sequencing and annotation of Brassica cretica.</title>
        <authorList>
            <person name="Studholme D.J."/>
            <person name="Sarris P.F."/>
        </authorList>
    </citation>
    <scope>NUCLEOTIDE SEQUENCE</scope>
    <source>
        <strain evidence="1">PFS-102/07</strain>
        <tissue evidence="1">Leaf</tissue>
    </source>
</reference>
<accession>A0A3N6RZB0</accession>
<reference evidence="2 3" key="3">
    <citation type="journal article" date="2020" name="BMC Genomics">
        <title>Intraspecific diversification of the crop wild relative Brassica cretica Lam. using demographic model selection.</title>
        <authorList>
            <person name="Kioukis A."/>
            <person name="Michalopoulou V.A."/>
            <person name="Briers L."/>
            <person name="Pirintsos S."/>
            <person name="Studholme D.J."/>
            <person name="Pavlidis P."/>
            <person name="Sarris P.F."/>
        </authorList>
    </citation>
    <scope>NUCLEOTIDE SEQUENCE [LARGE SCALE GENOMIC DNA]</scope>
    <source>
        <strain evidence="3">cv. PFS-1207/04</strain>
        <strain evidence="2">PFS-1207/04</strain>
    </source>
</reference>
<dbReference type="EMBL" id="QGKV02000759">
    <property type="protein sequence ID" value="KAF3561889.1"/>
    <property type="molecule type" value="Genomic_DNA"/>
</dbReference>
<comment type="caution">
    <text evidence="1">The sequence shown here is derived from an EMBL/GenBank/DDBJ whole genome shotgun (WGS) entry which is preliminary data.</text>
</comment>
<evidence type="ECO:0000313" key="1">
    <source>
        <dbReference type="EMBL" id="KAF2571071.1"/>
    </source>
</evidence>
<evidence type="ECO:0000313" key="3">
    <source>
        <dbReference type="Proteomes" id="UP000266723"/>
    </source>
</evidence>
<sequence length="90" mass="10640">MADEEPHMLTLTLLHLRHLCLYLLPYLYWRDHLHLLLLWRFLKCTIITGSEISRIPLIPSGLVTVRPALLSHKHCVSLMWFVIFLPRLAE</sequence>